<feature type="region of interest" description="Disordered" evidence="5">
    <location>
        <begin position="16"/>
        <end position="36"/>
    </location>
</feature>
<feature type="compositionally biased region" description="Low complexity" evidence="5">
    <location>
        <begin position="16"/>
        <end position="28"/>
    </location>
</feature>
<dbReference type="InterPro" id="IPR029021">
    <property type="entry name" value="Prot-tyrosine_phosphatase-like"/>
</dbReference>
<evidence type="ECO:0000259" key="6">
    <source>
        <dbReference type="PROSITE" id="PS50054"/>
    </source>
</evidence>
<dbReference type="STRING" id="1882483.A0A317XTF9"/>
<organism evidence="8 9">
    <name type="scientific">Testicularia cyperi</name>
    <dbReference type="NCBI Taxonomy" id="1882483"/>
    <lineage>
        <taxon>Eukaryota</taxon>
        <taxon>Fungi</taxon>
        <taxon>Dikarya</taxon>
        <taxon>Basidiomycota</taxon>
        <taxon>Ustilaginomycotina</taxon>
        <taxon>Ustilaginomycetes</taxon>
        <taxon>Ustilaginales</taxon>
        <taxon>Anthracoideaceae</taxon>
        <taxon>Testicularia</taxon>
    </lineage>
</organism>
<dbReference type="PROSITE" id="PS50056">
    <property type="entry name" value="TYR_PHOSPHATASE_2"/>
    <property type="match status" value="1"/>
</dbReference>
<dbReference type="Gene3D" id="3.90.190.10">
    <property type="entry name" value="Protein tyrosine phosphatase superfamily"/>
    <property type="match status" value="1"/>
</dbReference>
<evidence type="ECO:0000256" key="3">
    <source>
        <dbReference type="ARBA" id="ARBA00022801"/>
    </source>
</evidence>
<dbReference type="AlphaFoldDB" id="A0A317XTF9"/>
<dbReference type="InterPro" id="IPR000340">
    <property type="entry name" value="Dual-sp_phosphatase_cat-dom"/>
</dbReference>
<proteinExistence type="inferred from homology"/>
<dbReference type="SUPFAM" id="SSF52799">
    <property type="entry name" value="(Phosphotyrosine protein) phosphatases II"/>
    <property type="match status" value="1"/>
</dbReference>
<dbReference type="EMBL" id="KZ819190">
    <property type="protein sequence ID" value="PWZ01565.1"/>
    <property type="molecule type" value="Genomic_DNA"/>
</dbReference>
<dbReference type="GO" id="GO:0043409">
    <property type="term" value="P:negative regulation of MAPK cascade"/>
    <property type="evidence" value="ECO:0007669"/>
    <property type="project" value="TreeGrafter"/>
</dbReference>
<dbReference type="PROSITE" id="PS50054">
    <property type="entry name" value="TYR_PHOSPHATASE_DUAL"/>
    <property type="match status" value="1"/>
</dbReference>
<feature type="domain" description="Tyrosine-protein phosphatase" evidence="6">
    <location>
        <begin position="173"/>
        <end position="322"/>
    </location>
</feature>
<dbReference type="CDD" id="cd14498">
    <property type="entry name" value="DSP"/>
    <property type="match status" value="1"/>
</dbReference>
<dbReference type="Pfam" id="PF00782">
    <property type="entry name" value="DSPc"/>
    <property type="match status" value="1"/>
</dbReference>
<dbReference type="PANTHER" id="PTHR10159">
    <property type="entry name" value="DUAL SPECIFICITY PROTEIN PHOSPHATASE"/>
    <property type="match status" value="1"/>
</dbReference>
<dbReference type="GO" id="GO:0005737">
    <property type="term" value="C:cytoplasm"/>
    <property type="evidence" value="ECO:0007669"/>
    <property type="project" value="TreeGrafter"/>
</dbReference>
<gene>
    <name evidence="8" type="ORF">BCV70DRAFT_76720</name>
</gene>
<dbReference type="InParanoid" id="A0A317XTF9"/>
<evidence type="ECO:0000259" key="7">
    <source>
        <dbReference type="PROSITE" id="PS50056"/>
    </source>
</evidence>
<evidence type="ECO:0000256" key="4">
    <source>
        <dbReference type="ARBA" id="ARBA00022912"/>
    </source>
</evidence>
<evidence type="ECO:0000313" key="9">
    <source>
        <dbReference type="Proteomes" id="UP000246740"/>
    </source>
</evidence>
<evidence type="ECO:0000256" key="2">
    <source>
        <dbReference type="ARBA" id="ARBA00013064"/>
    </source>
</evidence>
<evidence type="ECO:0000256" key="1">
    <source>
        <dbReference type="ARBA" id="ARBA00008601"/>
    </source>
</evidence>
<accession>A0A317XTF9</accession>
<protein>
    <recommendedName>
        <fullName evidence="2">protein-tyrosine-phosphatase</fullName>
        <ecNumber evidence="2">3.1.3.48</ecNumber>
    </recommendedName>
</protein>
<dbReference type="Proteomes" id="UP000246740">
    <property type="component" value="Unassembled WGS sequence"/>
</dbReference>
<keyword evidence="9" id="KW-1185">Reference proteome</keyword>
<name>A0A317XTF9_9BASI</name>
<feature type="domain" description="Tyrosine specific protein phosphatases" evidence="7">
    <location>
        <begin position="243"/>
        <end position="300"/>
    </location>
</feature>
<sequence length="346" mass="37185">MSSSSWLPATNVSLAAPSSPTALSSAQARPARPGRPQLARLNTSEMIKTQHAAMTLEASPVASASRRSPSNLKLSLDTAVPRRASTISALPHASTSLLAYRVASQHLQAAAPSAPGTAQVIPNACRTQAHISACTSMRDGGAAPSSSRKGTACPVSDSDQSLAQAAAIDGSFEVSTILPDFLYLGPTIRDEHDLKHLKQKGVRRILNVASEVDEIGSLRTPEQFDGYLKLPMLDSVEAVGVQDSILQACAFLDEAQKCSEPVYVHCKAGKSRSVTIVIAYLIHSLRWTLRRAYSHVAERRNAVSPNIGFVAELMRFEQKELQLERSSGITDPFEKISHEDVRAQPL</sequence>
<comment type="similarity">
    <text evidence="1">Belongs to the protein-tyrosine phosphatase family. Non-receptor class dual specificity subfamily.</text>
</comment>
<dbReference type="OrthoDB" id="273181at2759"/>
<dbReference type="EC" id="3.1.3.48" evidence="2"/>
<evidence type="ECO:0000313" key="8">
    <source>
        <dbReference type="EMBL" id="PWZ01565.1"/>
    </source>
</evidence>
<dbReference type="PANTHER" id="PTHR10159:SF530">
    <property type="entry name" value="DUAL SPECIFICITY PROTEIN PHOSPHATASE DDB_G0271350-RELATED"/>
    <property type="match status" value="1"/>
</dbReference>
<reference evidence="8 9" key="1">
    <citation type="journal article" date="2018" name="Mol. Biol. Evol.">
        <title>Broad Genomic Sampling Reveals a Smut Pathogenic Ancestry of the Fungal Clade Ustilaginomycotina.</title>
        <authorList>
            <person name="Kijpornyongpan T."/>
            <person name="Mondo S.J."/>
            <person name="Barry K."/>
            <person name="Sandor L."/>
            <person name="Lee J."/>
            <person name="Lipzen A."/>
            <person name="Pangilinan J."/>
            <person name="LaButti K."/>
            <person name="Hainaut M."/>
            <person name="Henrissat B."/>
            <person name="Grigoriev I.V."/>
            <person name="Spatafora J.W."/>
            <person name="Aime M.C."/>
        </authorList>
    </citation>
    <scope>NUCLEOTIDE SEQUENCE [LARGE SCALE GENOMIC DNA]</scope>
    <source>
        <strain evidence="8 9">MCA 3645</strain>
    </source>
</reference>
<keyword evidence="4" id="KW-0904">Protein phosphatase</keyword>
<keyword evidence="3" id="KW-0378">Hydrolase</keyword>
<dbReference type="InterPro" id="IPR020422">
    <property type="entry name" value="TYR_PHOSPHATASE_DUAL_dom"/>
</dbReference>
<evidence type="ECO:0000256" key="5">
    <source>
        <dbReference type="SAM" id="MobiDB-lite"/>
    </source>
</evidence>
<dbReference type="SMART" id="SM00195">
    <property type="entry name" value="DSPc"/>
    <property type="match status" value="1"/>
</dbReference>
<dbReference type="InterPro" id="IPR000387">
    <property type="entry name" value="Tyr_Pase_dom"/>
</dbReference>
<dbReference type="FunFam" id="3.90.190.10:FF:000120">
    <property type="entry name" value="MAP kinase phosphatase, putative"/>
    <property type="match status" value="1"/>
</dbReference>
<dbReference type="GO" id="GO:0004725">
    <property type="term" value="F:protein tyrosine phosphatase activity"/>
    <property type="evidence" value="ECO:0007669"/>
    <property type="project" value="UniProtKB-EC"/>
</dbReference>